<name>A0A0R3RFK5_9BILA</name>
<dbReference type="WBParaSite" id="EEL_0000014701-mRNA-1">
    <property type="protein sequence ID" value="EEL_0000014701-mRNA-1"/>
    <property type="gene ID" value="EEL_0000014701"/>
</dbReference>
<keyword evidence="2" id="KW-0813">Transport</keyword>
<dbReference type="STRING" id="1147741.A0A0R3RFK5"/>
<dbReference type="Proteomes" id="UP000050640">
    <property type="component" value="Unplaced"/>
</dbReference>
<accession>A0A0R3RFK5</accession>
<proteinExistence type="predicted"/>
<dbReference type="SUPFAM" id="SSF117289">
    <property type="entry name" value="Nucleoporin domain"/>
    <property type="match status" value="1"/>
</dbReference>
<reference evidence="6" key="1">
    <citation type="submission" date="2017-02" db="UniProtKB">
        <authorList>
            <consortium name="WormBaseParasite"/>
        </authorList>
    </citation>
    <scope>IDENTIFICATION</scope>
</reference>
<sequence length="832" mass="92942">MADAFVDIPDFQFRALQRVRIFDKPDTVLYDCVCPSWIAVSSRYGIIVCAVSHDKLISLRSSDICRLNSKADINVEVTDIQTKVTNLQVEQPFALIALDCNCSGRLLSVSMRTAFGAFVYLYDMCAFAVDCIEQRGPVYSLRLSADPNARPCVLKWNPQQDIVFAVATSDGVLSCYSFDIEKSSSVTLIGTVKHDNAVTCIGWSPKGKQLVVGDILGYVKQYKPEMALVRVIPPPLKDENHALRCVGISWLATTDFLIAYSPNTGQGVDITKLSVKKDAPPQWIHFDDINFCGDKSAFDQRIEFTQLLSWKLVLCFSSRSSDVAVLGKIDSEWKIWTLDDNGRIELPLDSEHRETFPIGVSIDISSVLPVKIDEGNAERSPCPTVLVLSSQGVLLAFSALSSRAEHQNINIHPESLPSKIYGKVAAKASVMQNGHSYISPSDTMCQTIPMPEGSQGSFISFENVSVPKQSVFQVQAPAKINTPQTAQATTMSKLHELLPCIEVQDSTVPQQVEEHLQHQRLKTGTHLITELREDFRKKLVIFDKQFFGFCERNDWLQNLKKSSAKQLEWNNGINLDDEMTELEKVRTVVASWLNALENQVKESMCSIEEQLGIANSTDRELFDSGRMLDFNNMHRLDKLVGALTKLEQKIANIEDVLAEMPTLSTKNKSVLTLDIDQEQQITTTAKNICKGMVSRRKALCELQRQITSLSSRLKPSKKDQKMGKFSTPTKSSFSNSLFSYQTYSEESTTRTAAITAQQQRELLKFLTQRGPVKQTEAKIIVLDIHSNETNEKISNSAITDIENRLLEAALMPIKTPAKLLVSGGFRIFHLGF</sequence>
<evidence type="ECO:0000313" key="6">
    <source>
        <dbReference type="WBParaSite" id="EEL_0000014701-mRNA-1"/>
    </source>
</evidence>
<dbReference type="Pfam" id="PF16755">
    <property type="entry name" value="Beta-prop_NUP159_NUP214"/>
    <property type="match status" value="1"/>
</dbReference>
<dbReference type="Gene3D" id="2.130.10.10">
    <property type="entry name" value="YVTN repeat-like/Quinoprotein amine dehydrogenase"/>
    <property type="match status" value="1"/>
</dbReference>
<evidence type="ECO:0000256" key="3">
    <source>
        <dbReference type="ARBA" id="ARBA00023242"/>
    </source>
</evidence>
<comment type="subcellular location">
    <subcellularLocation>
        <location evidence="1">Nucleus</location>
    </subcellularLocation>
</comment>
<evidence type="ECO:0000259" key="4">
    <source>
        <dbReference type="Pfam" id="PF16755"/>
    </source>
</evidence>
<evidence type="ECO:0000313" key="5">
    <source>
        <dbReference type="Proteomes" id="UP000050640"/>
    </source>
</evidence>
<protein>
    <submittedName>
        <fullName evidence="6">ANAPC4_WD40 domain-containing protein</fullName>
    </submittedName>
</protein>
<dbReference type="SMART" id="SM00320">
    <property type="entry name" value="WD40"/>
    <property type="match status" value="2"/>
</dbReference>
<evidence type="ECO:0000256" key="2">
    <source>
        <dbReference type="ARBA" id="ARBA00022448"/>
    </source>
</evidence>
<evidence type="ECO:0000256" key="1">
    <source>
        <dbReference type="ARBA" id="ARBA00004123"/>
    </source>
</evidence>
<organism evidence="5 6">
    <name type="scientific">Elaeophora elaphi</name>
    <dbReference type="NCBI Taxonomy" id="1147741"/>
    <lineage>
        <taxon>Eukaryota</taxon>
        <taxon>Metazoa</taxon>
        <taxon>Ecdysozoa</taxon>
        <taxon>Nematoda</taxon>
        <taxon>Chromadorea</taxon>
        <taxon>Rhabditida</taxon>
        <taxon>Spirurina</taxon>
        <taxon>Spiruromorpha</taxon>
        <taxon>Filarioidea</taxon>
        <taxon>Onchocercidae</taxon>
        <taxon>Elaeophora</taxon>
    </lineage>
</organism>
<dbReference type="InterPro" id="IPR015943">
    <property type="entry name" value="WD40/YVTN_repeat-like_dom_sf"/>
</dbReference>
<dbReference type="GO" id="GO:0005634">
    <property type="term" value="C:nucleus"/>
    <property type="evidence" value="ECO:0007669"/>
    <property type="project" value="UniProtKB-SubCell"/>
</dbReference>
<feature type="domain" description="Nucleoporin Nup159/Nup146 N-terminal" evidence="4">
    <location>
        <begin position="149"/>
        <end position="394"/>
    </location>
</feature>
<dbReference type="InterPro" id="IPR039462">
    <property type="entry name" value="Nup159/Nup146_N"/>
</dbReference>
<dbReference type="InterPro" id="IPR001680">
    <property type="entry name" value="WD40_rpt"/>
</dbReference>
<keyword evidence="3" id="KW-0539">Nucleus</keyword>
<dbReference type="AlphaFoldDB" id="A0A0R3RFK5"/>
<keyword evidence="5" id="KW-1185">Reference proteome</keyword>